<reference evidence="3" key="1">
    <citation type="submission" date="2016-11" db="UniProtKB">
        <authorList>
            <consortium name="WormBaseParasite"/>
        </authorList>
    </citation>
    <scope>IDENTIFICATION</scope>
</reference>
<feature type="transmembrane region" description="Helical" evidence="1">
    <location>
        <begin position="188"/>
        <end position="210"/>
    </location>
</feature>
<dbReference type="AlphaFoldDB" id="A0A1I7WEC9"/>
<evidence type="ECO:0000256" key="1">
    <source>
        <dbReference type="SAM" id="Phobius"/>
    </source>
</evidence>
<keyword evidence="1" id="KW-1133">Transmembrane helix</keyword>
<keyword evidence="1" id="KW-0472">Membrane</keyword>
<name>A0A1I7WEC9_HETBA</name>
<organism evidence="2 3">
    <name type="scientific">Heterorhabditis bacteriophora</name>
    <name type="common">Entomopathogenic nematode worm</name>
    <dbReference type="NCBI Taxonomy" id="37862"/>
    <lineage>
        <taxon>Eukaryota</taxon>
        <taxon>Metazoa</taxon>
        <taxon>Ecdysozoa</taxon>
        <taxon>Nematoda</taxon>
        <taxon>Chromadorea</taxon>
        <taxon>Rhabditida</taxon>
        <taxon>Rhabditina</taxon>
        <taxon>Rhabditomorpha</taxon>
        <taxon>Strongyloidea</taxon>
        <taxon>Heterorhabditidae</taxon>
        <taxon>Heterorhabditis</taxon>
    </lineage>
</organism>
<sequence length="256" mass="29952">MQYRKYYAISSFVPRCLIKNQILFLGGMGTSASAHKTVVKSIFCRILHLKGLYWEHLICILIIAKDIKLSFSIFSLIRLLAISIINRGLYRTTTSIIFRLQINRIEEFVYQKINSSIMNLKLILNILIRYIYYALSCKLVICIYVQGNNSQSSQLGKNEKMRLLDRTIKAEGKALDCENRIKCLERELGLIFVVFAFLSFELSNFATMTYQQKWDGFQNSINGKFKNIYFLVFEEVIFQREITKIGDFIDRFFSKI</sequence>
<keyword evidence="1" id="KW-0812">Transmembrane</keyword>
<proteinExistence type="predicted"/>
<accession>A0A1I7WEC9</accession>
<protein>
    <submittedName>
        <fullName evidence="3">Uncharacterized protein</fullName>
    </submittedName>
</protein>
<keyword evidence="2" id="KW-1185">Reference proteome</keyword>
<dbReference type="Proteomes" id="UP000095283">
    <property type="component" value="Unplaced"/>
</dbReference>
<evidence type="ECO:0000313" key="3">
    <source>
        <dbReference type="WBParaSite" id="Hba_03256"/>
    </source>
</evidence>
<dbReference type="WBParaSite" id="Hba_03256">
    <property type="protein sequence ID" value="Hba_03256"/>
    <property type="gene ID" value="Hba_03256"/>
</dbReference>
<evidence type="ECO:0000313" key="2">
    <source>
        <dbReference type="Proteomes" id="UP000095283"/>
    </source>
</evidence>